<feature type="compositionally biased region" description="Basic and acidic residues" evidence="5">
    <location>
        <begin position="739"/>
        <end position="772"/>
    </location>
</feature>
<evidence type="ECO:0000313" key="7">
    <source>
        <dbReference type="EMBL" id="KAJ0398832.1"/>
    </source>
</evidence>
<feature type="region of interest" description="Disordered" evidence="5">
    <location>
        <begin position="739"/>
        <end position="774"/>
    </location>
</feature>
<dbReference type="SUPFAM" id="SSF56112">
    <property type="entry name" value="Protein kinase-like (PK-like)"/>
    <property type="match status" value="1"/>
</dbReference>
<dbReference type="InterPro" id="IPR057754">
    <property type="entry name" value="PI4-kinase_beta/PIK1_cat"/>
</dbReference>
<evidence type="ECO:0000259" key="6">
    <source>
        <dbReference type="PROSITE" id="PS50290"/>
    </source>
</evidence>
<dbReference type="GO" id="GO:0048015">
    <property type="term" value="P:phosphatidylinositol-mediated signaling"/>
    <property type="evidence" value="ECO:0007669"/>
    <property type="project" value="TreeGrafter"/>
</dbReference>
<dbReference type="InterPro" id="IPR016024">
    <property type="entry name" value="ARM-type_fold"/>
</dbReference>
<dbReference type="Gene3D" id="3.30.1010.10">
    <property type="entry name" value="Phosphatidylinositol 3-kinase Catalytic Subunit, Chain A, domain 4"/>
    <property type="match status" value="1"/>
</dbReference>
<dbReference type="InterPro" id="IPR000403">
    <property type="entry name" value="PI3/4_kinase_cat_dom"/>
</dbReference>
<evidence type="ECO:0000256" key="4">
    <source>
        <dbReference type="ARBA" id="ARBA00022777"/>
    </source>
</evidence>
<protein>
    <recommendedName>
        <fullName evidence="2">1-phosphatidylinositol 4-kinase</fullName>
        <ecNumber evidence="2">2.7.1.67</ecNumber>
    </recommendedName>
</protein>
<keyword evidence="3" id="KW-0808">Transferase</keyword>
<dbReference type="Gene3D" id="1.25.40.70">
    <property type="entry name" value="Phosphatidylinositol 3-kinase, accessory domain (PIK)"/>
    <property type="match status" value="1"/>
</dbReference>
<dbReference type="PANTHER" id="PTHR10048">
    <property type="entry name" value="PHOSPHATIDYLINOSITOL KINASE"/>
    <property type="match status" value="1"/>
</dbReference>
<evidence type="ECO:0000256" key="3">
    <source>
        <dbReference type="ARBA" id="ARBA00022679"/>
    </source>
</evidence>
<dbReference type="FunFam" id="1.10.1070.11:FF:000016">
    <property type="entry name" value="PIK1p Phosphatidylinositol 4-kinase"/>
    <property type="match status" value="1"/>
</dbReference>
<dbReference type="EC" id="2.7.1.67" evidence="2"/>
<dbReference type="Gene3D" id="1.10.1070.11">
    <property type="entry name" value="Phosphatidylinositol 3-/4-kinase, catalytic domain"/>
    <property type="match status" value="1"/>
</dbReference>
<dbReference type="GO" id="GO:0004430">
    <property type="term" value="F:1-phosphatidylinositol 4-kinase activity"/>
    <property type="evidence" value="ECO:0007669"/>
    <property type="project" value="UniProtKB-EC"/>
</dbReference>
<dbReference type="PANTHER" id="PTHR10048:SF22">
    <property type="entry name" value="PHOSPHATIDYLINOSITOL 4-KINASE BETA"/>
    <property type="match status" value="1"/>
</dbReference>
<dbReference type="CDD" id="cd05168">
    <property type="entry name" value="PI4Kc_III_beta"/>
    <property type="match status" value="1"/>
</dbReference>
<dbReference type="InterPro" id="IPR018936">
    <property type="entry name" value="PI3/4_kinase_CS"/>
</dbReference>
<proteinExistence type="predicted"/>
<dbReference type="SMART" id="SM00146">
    <property type="entry name" value="PI3Kc"/>
    <property type="match status" value="1"/>
</dbReference>
<dbReference type="InterPro" id="IPR042236">
    <property type="entry name" value="PI3K_accessory_sf"/>
</dbReference>
<comment type="caution">
    <text evidence="7">The sequence shown here is derived from an EMBL/GenBank/DDBJ whole genome shotgun (WGS) entry which is preliminary data.</text>
</comment>
<comment type="catalytic activity">
    <reaction evidence="1">
        <text>a 1,2-diacyl-sn-glycero-3-phospho-(1D-myo-inositol) + ATP = a 1,2-diacyl-sn-glycero-3-phospho-(1D-myo-inositol 4-phosphate) + ADP + H(+)</text>
        <dbReference type="Rhea" id="RHEA:19877"/>
        <dbReference type="ChEBI" id="CHEBI:15378"/>
        <dbReference type="ChEBI" id="CHEBI:30616"/>
        <dbReference type="ChEBI" id="CHEBI:57880"/>
        <dbReference type="ChEBI" id="CHEBI:58178"/>
        <dbReference type="ChEBI" id="CHEBI:456216"/>
        <dbReference type="EC" id="2.7.1.67"/>
    </reaction>
</comment>
<dbReference type="EMBL" id="JAKCXM010000203">
    <property type="protein sequence ID" value="KAJ0398832.1"/>
    <property type="molecule type" value="Genomic_DNA"/>
</dbReference>
<organism evidence="7 8">
    <name type="scientific">Pythium insidiosum</name>
    <name type="common">Pythiosis disease agent</name>
    <dbReference type="NCBI Taxonomy" id="114742"/>
    <lineage>
        <taxon>Eukaryota</taxon>
        <taxon>Sar</taxon>
        <taxon>Stramenopiles</taxon>
        <taxon>Oomycota</taxon>
        <taxon>Peronosporomycetes</taxon>
        <taxon>Pythiales</taxon>
        <taxon>Pythiaceae</taxon>
        <taxon>Pythium</taxon>
    </lineage>
</organism>
<dbReference type="InterPro" id="IPR011009">
    <property type="entry name" value="Kinase-like_dom_sf"/>
</dbReference>
<evidence type="ECO:0000256" key="1">
    <source>
        <dbReference type="ARBA" id="ARBA00001686"/>
    </source>
</evidence>
<dbReference type="AlphaFoldDB" id="A0AAD5Q7L8"/>
<feature type="region of interest" description="Disordered" evidence="5">
    <location>
        <begin position="798"/>
        <end position="825"/>
    </location>
</feature>
<dbReference type="GO" id="GO:0016020">
    <property type="term" value="C:membrane"/>
    <property type="evidence" value="ECO:0007669"/>
    <property type="project" value="TreeGrafter"/>
</dbReference>
<feature type="domain" description="PI3K/PI4K catalytic" evidence="6">
    <location>
        <begin position="826"/>
        <end position="1107"/>
    </location>
</feature>
<keyword evidence="4" id="KW-0418">Kinase</keyword>
<feature type="region of interest" description="Disordered" evidence="5">
    <location>
        <begin position="518"/>
        <end position="537"/>
    </location>
</feature>
<dbReference type="InterPro" id="IPR036940">
    <property type="entry name" value="PI3/4_kinase_cat_sf"/>
</dbReference>
<feature type="region of interest" description="Disordered" evidence="5">
    <location>
        <begin position="32"/>
        <end position="73"/>
    </location>
</feature>
<keyword evidence="8" id="KW-1185">Reference proteome</keyword>
<dbReference type="GO" id="GO:0046854">
    <property type="term" value="P:phosphatidylinositol phosphate biosynthetic process"/>
    <property type="evidence" value="ECO:0007669"/>
    <property type="project" value="InterPro"/>
</dbReference>
<feature type="compositionally biased region" description="Acidic residues" evidence="5">
    <location>
        <begin position="119"/>
        <end position="131"/>
    </location>
</feature>
<feature type="compositionally biased region" description="Basic residues" evidence="5">
    <location>
        <begin position="518"/>
        <end position="531"/>
    </location>
</feature>
<dbReference type="Proteomes" id="UP001209570">
    <property type="component" value="Unassembled WGS sequence"/>
</dbReference>
<dbReference type="PROSITE" id="PS50290">
    <property type="entry name" value="PI3_4_KINASE_3"/>
    <property type="match status" value="1"/>
</dbReference>
<feature type="region of interest" description="Disordered" evidence="5">
    <location>
        <begin position="547"/>
        <end position="665"/>
    </location>
</feature>
<feature type="compositionally biased region" description="Basic and acidic residues" evidence="5">
    <location>
        <begin position="132"/>
        <end position="143"/>
    </location>
</feature>
<dbReference type="GO" id="GO:0005737">
    <property type="term" value="C:cytoplasm"/>
    <property type="evidence" value="ECO:0007669"/>
    <property type="project" value="TreeGrafter"/>
</dbReference>
<dbReference type="SUPFAM" id="SSF48371">
    <property type="entry name" value="ARM repeat"/>
    <property type="match status" value="1"/>
</dbReference>
<feature type="compositionally biased region" description="Low complexity" evidence="5">
    <location>
        <begin position="35"/>
        <end position="55"/>
    </location>
</feature>
<feature type="region of interest" description="Disordered" evidence="5">
    <location>
        <begin position="115"/>
        <end position="163"/>
    </location>
</feature>
<evidence type="ECO:0000313" key="8">
    <source>
        <dbReference type="Proteomes" id="UP001209570"/>
    </source>
</evidence>
<accession>A0AAD5Q7L8</accession>
<gene>
    <name evidence="7" type="ORF">P43SY_004963</name>
</gene>
<dbReference type="InterPro" id="IPR015433">
    <property type="entry name" value="PI3/4_kinase"/>
</dbReference>
<dbReference type="PROSITE" id="PS00915">
    <property type="entry name" value="PI3_4_KINASE_1"/>
    <property type="match status" value="1"/>
</dbReference>
<dbReference type="Pfam" id="PF00454">
    <property type="entry name" value="PI3_PI4_kinase"/>
    <property type="match status" value="1"/>
</dbReference>
<reference evidence="7" key="1">
    <citation type="submission" date="2021-12" db="EMBL/GenBank/DDBJ databases">
        <title>Prjna785345.</title>
        <authorList>
            <person name="Rujirawat T."/>
            <person name="Krajaejun T."/>
        </authorList>
    </citation>
    <scope>NUCLEOTIDE SEQUENCE</scope>
    <source>
        <strain evidence="7">Pi057C3</strain>
    </source>
</reference>
<evidence type="ECO:0000256" key="5">
    <source>
        <dbReference type="SAM" id="MobiDB-lite"/>
    </source>
</evidence>
<sequence length="1122" mass="125238">MMALETTAAASETPLWPKTLLQDAADVVVEDEPPLSTMTATTAASASSSLTSSLSDDNEEASARADEQRAATGLSMVLALPRRVRESVFVRRPRKTPAAARDHAVDEIDHLADAVVPVDNEDDDDEEEEDQAETHDRERHDSDASQLPLPLASPSPSPSLSPSSGFAFPNFASIASLTRTLSQRSDLSAKAEEPSESFKSFWDEKLRHTMDKLAHRSKAETGADAFEQISSELDVFHVVLKLYAHQDVIGELYATYERSPTEFEFYIPQLCTFLLHGNYAKRHQLECFLMSRSGESLMFAHRLRWFLQAFGDGARGYQSEYLSVTSSQDDENADLLTAIQQRGGVPAVLMEQGLNKEEVIEARSNLRLRRASVFDIDEASQLAGAKVLEGDDGAFVDYLQSKREVMMNEARPTEGNDEQATLYNATPDFVRSLTDLADRLIPTPLAQRNEELRRGLTEIHTSVLPSNVIYLPIGNPCHRVKAIQMYESFTFSTKERVPYFLCVEVIDYSTGHSGVVVRSRRKSLSSRRPPRSRFGGIKLRFKKNRVQHLHVGQESPQTTETKPRKSSKRSRCNSRDSLGGSGAVRTPDIGSDNDRVSTPQPAALKDSSRARLSSDDLGPDPFAMVPDPFSVSHDVQSDARDEPLNCVESPRNDPRPSDQSQAMGQWGLPRVRLGAGSATPQRATIFDSIYSSLFTAKTKQQPDAAALSPAPAGPLTENAIPTPTVEVVALTPDLNPEVRRSAEETNETLVREPSTDDKACKVDETKPRRGRDVSVSLDFTDPDAWKVNFELEDALTDAEPEAEVAGAQESAEPAEHEVESDDEDAEDKPIIVFRERWSEKEDRIRKTSPFGDHPGWRLLPVIVKSNDDLRQEQFAAQLIAQCDRIFRAYSLPLRLRPYNVIATSTKAGLIEAVPDTVSLDSLKRNDPEYTTLLDFYHRLFGPSDSFTFRQARRNFVESLAAYSILCYVFQIKDRHNGNILVDTEGHIIHIDFGFLLTNSPGSNLNFERAPFKLTDEFVGLMGGPRSATFRYFRSLCIRAYLALRRNMDKIVLPVEMMLVGNADLPCFAGGKRAVVEGLRERLKPGARTSECQTFVNHLIDRSINNWRTRWYDKYQRACLGIL</sequence>
<name>A0AAD5Q7L8_PYTIN</name>
<evidence type="ECO:0000256" key="2">
    <source>
        <dbReference type="ARBA" id="ARBA00012169"/>
    </source>
</evidence>